<keyword evidence="1" id="KW-1185">Reference proteome</keyword>
<dbReference type="WBParaSite" id="ACRNAN_scaffold11159.g12122.t1">
    <property type="protein sequence ID" value="ACRNAN_scaffold11159.g12122.t1"/>
    <property type="gene ID" value="ACRNAN_scaffold11159.g12122"/>
</dbReference>
<dbReference type="Proteomes" id="UP000887540">
    <property type="component" value="Unplaced"/>
</dbReference>
<protein>
    <submittedName>
        <fullName evidence="2">Uncharacterized protein</fullName>
    </submittedName>
</protein>
<evidence type="ECO:0000313" key="1">
    <source>
        <dbReference type="Proteomes" id="UP000887540"/>
    </source>
</evidence>
<proteinExistence type="predicted"/>
<sequence>MNSHLQQQGQTIRWTGEKFEPKAMELYRINTRALKAKDKIAYQRVELTMVESAQKIELRPEFTTNNEDINELQALKLEQKRIRRMVENNNLTVVEKMNMVEKNLTETSRFIVLNS</sequence>
<evidence type="ECO:0000313" key="2">
    <source>
        <dbReference type="WBParaSite" id="ACRNAN_scaffold11159.g12122.t1"/>
    </source>
</evidence>
<organism evidence="1 2">
    <name type="scientific">Acrobeloides nanus</name>
    <dbReference type="NCBI Taxonomy" id="290746"/>
    <lineage>
        <taxon>Eukaryota</taxon>
        <taxon>Metazoa</taxon>
        <taxon>Ecdysozoa</taxon>
        <taxon>Nematoda</taxon>
        <taxon>Chromadorea</taxon>
        <taxon>Rhabditida</taxon>
        <taxon>Tylenchina</taxon>
        <taxon>Cephalobomorpha</taxon>
        <taxon>Cephaloboidea</taxon>
        <taxon>Cephalobidae</taxon>
        <taxon>Acrobeloides</taxon>
    </lineage>
</organism>
<name>A0A914CII6_9BILA</name>
<dbReference type="AlphaFoldDB" id="A0A914CII6"/>
<accession>A0A914CII6</accession>
<reference evidence="2" key="1">
    <citation type="submission" date="2022-11" db="UniProtKB">
        <authorList>
            <consortium name="WormBaseParasite"/>
        </authorList>
    </citation>
    <scope>IDENTIFICATION</scope>
</reference>